<dbReference type="Pfam" id="PF06629">
    <property type="entry name" value="MipA"/>
    <property type="match status" value="1"/>
</dbReference>
<keyword evidence="5" id="KW-0998">Cell outer membrane</keyword>
<evidence type="ECO:0000256" key="3">
    <source>
        <dbReference type="ARBA" id="ARBA00022729"/>
    </source>
</evidence>
<comment type="similarity">
    <text evidence="2">Belongs to the MipA/OmpV family.</text>
</comment>
<dbReference type="InterPro" id="IPR010583">
    <property type="entry name" value="MipA"/>
</dbReference>
<evidence type="ECO:0008006" key="9">
    <source>
        <dbReference type="Google" id="ProtNLM"/>
    </source>
</evidence>
<keyword evidence="8" id="KW-1185">Reference proteome</keyword>
<comment type="subcellular location">
    <subcellularLocation>
        <location evidence="1">Cell outer membrane</location>
    </subcellularLocation>
</comment>
<dbReference type="EMBL" id="JXXZ01000010">
    <property type="protein sequence ID" value="KJY98516.1"/>
    <property type="molecule type" value="Genomic_DNA"/>
</dbReference>
<feature type="chain" id="PRO_5002474988" description="MipA/OmpV family protein" evidence="6">
    <location>
        <begin position="20"/>
        <end position="256"/>
    </location>
</feature>
<keyword evidence="3 6" id="KW-0732">Signal</keyword>
<evidence type="ECO:0000256" key="4">
    <source>
        <dbReference type="ARBA" id="ARBA00023136"/>
    </source>
</evidence>
<dbReference type="RefSeq" id="WP_045979640.1">
    <property type="nucleotide sequence ID" value="NZ_JXXY01000010.1"/>
</dbReference>
<evidence type="ECO:0000313" key="8">
    <source>
        <dbReference type="Proteomes" id="UP000033664"/>
    </source>
</evidence>
<dbReference type="OrthoDB" id="8562138at2"/>
<accession>A0A0F4PW60</accession>
<dbReference type="Proteomes" id="UP000033664">
    <property type="component" value="Unassembled WGS sequence"/>
</dbReference>
<feature type="signal peptide" evidence="6">
    <location>
        <begin position="1"/>
        <end position="19"/>
    </location>
</feature>
<evidence type="ECO:0000256" key="1">
    <source>
        <dbReference type="ARBA" id="ARBA00004442"/>
    </source>
</evidence>
<evidence type="ECO:0000256" key="2">
    <source>
        <dbReference type="ARBA" id="ARBA00005722"/>
    </source>
</evidence>
<dbReference type="PANTHER" id="PTHR38776:SF1">
    <property type="entry name" value="MLTA-INTERACTING PROTEIN-RELATED"/>
    <property type="match status" value="1"/>
</dbReference>
<dbReference type="GeneID" id="58229279"/>
<comment type="caution">
    <text evidence="7">The sequence shown here is derived from an EMBL/GenBank/DDBJ whole genome shotgun (WGS) entry which is preliminary data.</text>
</comment>
<dbReference type="eggNOG" id="COG3713">
    <property type="taxonomic scope" value="Bacteria"/>
</dbReference>
<reference evidence="7 8" key="1">
    <citation type="journal article" date="2015" name="BMC Genomics">
        <title>Genome mining reveals unlocked bioactive potential of marine Gram-negative bacteria.</title>
        <authorList>
            <person name="Machado H."/>
            <person name="Sonnenschein E.C."/>
            <person name="Melchiorsen J."/>
            <person name="Gram L."/>
        </authorList>
    </citation>
    <scope>NUCLEOTIDE SEQUENCE [LARGE SCALE GENOMIC DNA]</scope>
    <source>
        <strain evidence="7 8">S3137</strain>
    </source>
</reference>
<proteinExistence type="inferred from homology"/>
<gene>
    <name evidence="7" type="ORF">TW72_12330</name>
</gene>
<dbReference type="PANTHER" id="PTHR38776">
    <property type="entry name" value="MLTA-INTERACTING PROTEIN-RELATED"/>
    <property type="match status" value="1"/>
</dbReference>
<evidence type="ECO:0000256" key="5">
    <source>
        <dbReference type="ARBA" id="ARBA00023237"/>
    </source>
</evidence>
<keyword evidence="4" id="KW-0472">Membrane</keyword>
<sequence>MKKVLNAAWFLLVAVQAQAEQSTQWQVTLGAGGAIITTPWAGMATQHQSLPFVSAQYGRWRFGVDQGLVSYRVLDSQVGIDMGLNFRDPSYDSVFLYKSDLSDDPVFTSYDDPSGELVATMALNYHGFSARFAQDISNESSSLAANVSYTLSPWELSDKLRVHTRFGVRLLSEDYTQHFYGVSRVQAAPQYGRTEYHSQGAINPFARIALSYQFAPQWQAVAAYRSEFWDDEIYHSPLVSTHYTHQLMVFFTYRLR</sequence>
<evidence type="ECO:0000313" key="7">
    <source>
        <dbReference type="EMBL" id="KJY98516.1"/>
    </source>
</evidence>
<evidence type="ECO:0000256" key="6">
    <source>
        <dbReference type="SAM" id="SignalP"/>
    </source>
</evidence>
<dbReference type="AlphaFoldDB" id="A0A0F4PW60"/>
<dbReference type="PATRIC" id="fig|151081.8.peg.2297"/>
<name>A0A0F4PW60_9GAMM</name>
<organism evidence="7 8">
    <name type="scientific">Pseudoalteromonas ruthenica</name>
    <dbReference type="NCBI Taxonomy" id="151081"/>
    <lineage>
        <taxon>Bacteria</taxon>
        <taxon>Pseudomonadati</taxon>
        <taxon>Pseudomonadota</taxon>
        <taxon>Gammaproteobacteria</taxon>
        <taxon>Alteromonadales</taxon>
        <taxon>Pseudoalteromonadaceae</taxon>
        <taxon>Pseudoalteromonas</taxon>
    </lineage>
</organism>
<dbReference type="GO" id="GO:0009279">
    <property type="term" value="C:cell outer membrane"/>
    <property type="evidence" value="ECO:0007669"/>
    <property type="project" value="UniProtKB-SubCell"/>
</dbReference>
<protein>
    <recommendedName>
        <fullName evidence="9">MipA/OmpV family protein</fullName>
    </recommendedName>
</protein>